<organism evidence="1 2">
    <name type="scientific">Melastoma candidum</name>
    <dbReference type="NCBI Taxonomy" id="119954"/>
    <lineage>
        <taxon>Eukaryota</taxon>
        <taxon>Viridiplantae</taxon>
        <taxon>Streptophyta</taxon>
        <taxon>Embryophyta</taxon>
        <taxon>Tracheophyta</taxon>
        <taxon>Spermatophyta</taxon>
        <taxon>Magnoliopsida</taxon>
        <taxon>eudicotyledons</taxon>
        <taxon>Gunneridae</taxon>
        <taxon>Pentapetalae</taxon>
        <taxon>rosids</taxon>
        <taxon>malvids</taxon>
        <taxon>Myrtales</taxon>
        <taxon>Melastomataceae</taxon>
        <taxon>Melastomatoideae</taxon>
        <taxon>Melastomateae</taxon>
        <taxon>Melastoma</taxon>
    </lineage>
</organism>
<evidence type="ECO:0000313" key="2">
    <source>
        <dbReference type="Proteomes" id="UP001057402"/>
    </source>
</evidence>
<dbReference type="EMBL" id="CM042886">
    <property type="protein sequence ID" value="KAI4341014.1"/>
    <property type="molecule type" value="Genomic_DNA"/>
</dbReference>
<proteinExistence type="predicted"/>
<name>A0ACB9NZN6_9MYRT</name>
<keyword evidence="2" id="KW-1185">Reference proteome</keyword>
<evidence type="ECO:0000313" key="1">
    <source>
        <dbReference type="EMBL" id="KAI4341014.1"/>
    </source>
</evidence>
<reference evidence="2" key="1">
    <citation type="journal article" date="2023" name="Front. Plant Sci.">
        <title>Chromosomal-level genome assembly of Melastoma candidum provides insights into trichome evolution.</title>
        <authorList>
            <person name="Zhong Y."/>
            <person name="Wu W."/>
            <person name="Sun C."/>
            <person name="Zou P."/>
            <person name="Liu Y."/>
            <person name="Dai S."/>
            <person name="Zhou R."/>
        </authorList>
    </citation>
    <scope>NUCLEOTIDE SEQUENCE [LARGE SCALE GENOMIC DNA]</scope>
</reference>
<protein>
    <submittedName>
        <fullName evidence="1">Uncharacterized protein</fullName>
    </submittedName>
</protein>
<sequence length="354" mass="38862">MKKGSELQKSSSALLIYSGWNIGIRISQGLSSSLEAAHEVASCTYEYGTEWGNKIGLLYGSTAEDILTRLSIHSKGWRSTYCTPDPPAFMGWAPNGGPAAMTQMKRWASSLLKVPVGKNSPVSAMLFGKLQLRMCMAYVMVLLWAVRSIPETMYALLPASCIITNTHILPKVFDPMVAIPVLLFSTYYLFTLFEYFQVWLSVRAWLDNQRMQRVTSTCAWSFGLLGVILKLFGISQTVFEVSKKETSDPREGDTFRPGKFTFDESPMFIPGTALALVELMALAMMLLGLGPKAHGNNGSGVGEVLCAVCTLLSFGVFIRGLFKKKGGIPMLTVLKLAVLTTLFVQLSLLTSRTS</sequence>
<dbReference type="Proteomes" id="UP001057402">
    <property type="component" value="Chromosome 7"/>
</dbReference>
<comment type="caution">
    <text evidence="1">The sequence shown here is derived from an EMBL/GenBank/DDBJ whole genome shotgun (WGS) entry which is preliminary data.</text>
</comment>
<accession>A0ACB9NZN6</accession>
<gene>
    <name evidence="1" type="ORF">MLD38_025791</name>
</gene>